<keyword evidence="3" id="KW-0813">Transport</keyword>
<organism evidence="10 11">
    <name type="scientific">Enorma massiliensis</name>
    <dbReference type="NCBI Taxonomy" id="1472761"/>
    <lineage>
        <taxon>Bacteria</taxon>
        <taxon>Bacillati</taxon>
        <taxon>Actinomycetota</taxon>
        <taxon>Coriobacteriia</taxon>
        <taxon>Coriobacteriales</taxon>
        <taxon>Coriobacteriaceae</taxon>
        <taxon>Enorma</taxon>
    </lineage>
</organism>
<dbReference type="PANTHER" id="PTHR34979:SF1">
    <property type="entry name" value="INNER MEMBRANE PROTEIN YGAZ"/>
    <property type="match status" value="1"/>
</dbReference>
<feature type="transmembrane region" description="Helical" evidence="9">
    <location>
        <begin position="160"/>
        <end position="181"/>
    </location>
</feature>
<sequence length="283" mass="29902">MHTDRPRAISSALRAAIPPTLPILAGFVFLGITCGVYSVSLGLPWWTPTLMACLIFAGSAEFVVASMLVGPFAPLQAFVTVFIVNARHLFYGLSMLERFRGLGHKRPYLIFAQCDETFSINYSTHPPAGVDEGWFMFFVSLLNQLYWVVGCTLGGMLGSVAALNVAGVDFAMTALFVVIFLDQWTKDPSHASAVAGILASLVALALFGPDGFMIPALALILAAITVLRSHLEPVYDACESESMASASDTCKSGPVAPASDTCENGPVASTPDAAGAHHGGDAR</sequence>
<dbReference type="GO" id="GO:1903785">
    <property type="term" value="P:L-valine transmembrane transport"/>
    <property type="evidence" value="ECO:0007669"/>
    <property type="project" value="TreeGrafter"/>
</dbReference>
<evidence type="ECO:0000313" key="11">
    <source>
        <dbReference type="Proteomes" id="UP000196560"/>
    </source>
</evidence>
<keyword evidence="11" id="KW-1185">Reference proteome</keyword>
<feature type="transmembrane region" description="Helical" evidence="9">
    <location>
        <begin position="72"/>
        <end position="90"/>
    </location>
</feature>
<evidence type="ECO:0000256" key="5">
    <source>
        <dbReference type="ARBA" id="ARBA00022692"/>
    </source>
</evidence>
<keyword evidence="7 9" id="KW-0472">Membrane</keyword>
<dbReference type="EMBL" id="NFHO01000008">
    <property type="protein sequence ID" value="OUN42280.1"/>
    <property type="molecule type" value="Genomic_DNA"/>
</dbReference>
<protein>
    <submittedName>
        <fullName evidence="10">Branched-chain amino acid ABC transporter permease</fullName>
    </submittedName>
</protein>
<comment type="similarity">
    <text evidence="2">Belongs to the AzlC family.</text>
</comment>
<dbReference type="eggNOG" id="COG1296">
    <property type="taxonomic scope" value="Bacteria"/>
</dbReference>
<accession>A0A1Y3UAC4</accession>
<evidence type="ECO:0000256" key="2">
    <source>
        <dbReference type="ARBA" id="ARBA00010735"/>
    </source>
</evidence>
<evidence type="ECO:0000256" key="1">
    <source>
        <dbReference type="ARBA" id="ARBA00004651"/>
    </source>
</evidence>
<evidence type="ECO:0000256" key="6">
    <source>
        <dbReference type="ARBA" id="ARBA00022989"/>
    </source>
</evidence>
<evidence type="ECO:0000256" key="8">
    <source>
        <dbReference type="SAM" id="MobiDB-lite"/>
    </source>
</evidence>
<comment type="caution">
    <text evidence="10">The sequence shown here is derived from an EMBL/GenBank/DDBJ whole genome shotgun (WGS) entry which is preliminary data.</text>
</comment>
<feature type="transmembrane region" description="Helical" evidence="9">
    <location>
        <begin position="134"/>
        <end position="153"/>
    </location>
</feature>
<keyword evidence="5 9" id="KW-0812">Transmembrane</keyword>
<evidence type="ECO:0000256" key="9">
    <source>
        <dbReference type="SAM" id="Phobius"/>
    </source>
</evidence>
<feature type="region of interest" description="Disordered" evidence="8">
    <location>
        <begin position="246"/>
        <end position="283"/>
    </location>
</feature>
<keyword evidence="6 9" id="KW-1133">Transmembrane helix</keyword>
<dbReference type="PANTHER" id="PTHR34979">
    <property type="entry name" value="INNER MEMBRANE PROTEIN YGAZ"/>
    <property type="match status" value="1"/>
</dbReference>
<feature type="transmembrane region" description="Helical" evidence="9">
    <location>
        <begin position="21"/>
        <end position="39"/>
    </location>
</feature>
<dbReference type="GO" id="GO:0005886">
    <property type="term" value="C:plasma membrane"/>
    <property type="evidence" value="ECO:0007669"/>
    <property type="project" value="UniProtKB-SubCell"/>
</dbReference>
<gene>
    <name evidence="10" type="ORF">B5G21_07370</name>
</gene>
<dbReference type="Pfam" id="PF03591">
    <property type="entry name" value="AzlC"/>
    <property type="match status" value="1"/>
</dbReference>
<evidence type="ECO:0000256" key="7">
    <source>
        <dbReference type="ARBA" id="ARBA00023136"/>
    </source>
</evidence>
<dbReference type="InterPro" id="IPR011606">
    <property type="entry name" value="Brnchd-chn_aa_trnsp_permease"/>
</dbReference>
<dbReference type="RefSeq" id="WP_087186662.1">
    <property type="nucleotide sequence ID" value="NZ_NFHO01000008.1"/>
</dbReference>
<keyword evidence="4" id="KW-1003">Cell membrane</keyword>
<evidence type="ECO:0000256" key="3">
    <source>
        <dbReference type="ARBA" id="ARBA00022448"/>
    </source>
</evidence>
<reference evidence="11" key="1">
    <citation type="submission" date="2017-04" db="EMBL/GenBank/DDBJ databases">
        <title>Function of individual gut microbiota members based on whole genome sequencing of pure cultures obtained from chicken caecum.</title>
        <authorList>
            <person name="Medvecky M."/>
            <person name="Cejkova D."/>
            <person name="Polansky O."/>
            <person name="Karasova D."/>
            <person name="Kubasova T."/>
            <person name="Cizek A."/>
            <person name="Rychlik I."/>
        </authorList>
    </citation>
    <scope>NUCLEOTIDE SEQUENCE [LARGE SCALE GENOMIC DNA]</scope>
    <source>
        <strain evidence="11">An70</strain>
    </source>
</reference>
<dbReference type="AlphaFoldDB" id="A0A1Y3UAC4"/>
<feature type="transmembrane region" description="Helical" evidence="9">
    <location>
        <begin position="193"/>
        <end position="224"/>
    </location>
</feature>
<dbReference type="Proteomes" id="UP000196560">
    <property type="component" value="Unassembled WGS sequence"/>
</dbReference>
<evidence type="ECO:0000256" key="4">
    <source>
        <dbReference type="ARBA" id="ARBA00022475"/>
    </source>
</evidence>
<comment type="subcellular location">
    <subcellularLocation>
        <location evidence="1">Cell membrane</location>
        <topology evidence="1">Multi-pass membrane protein</topology>
    </subcellularLocation>
</comment>
<name>A0A1Y3UAC4_9ACTN</name>
<proteinExistence type="inferred from homology"/>
<evidence type="ECO:0000313" key="10">
    <source>
        <dbReference type="EMBL" id="OUN42280.1"/>
    </source>
</evidence>